<dbReference type="EMBL" id="CAJZAG010000004">
    <property type="protein sequence ID" value="CAG9171743.1"/>
    <property type="molecule type" value="Genomic_DNA"/>
</dbReference>
<reference evidence="2 3" key="1">
    <citation type="submission" date="2021-08" db="EMBL/GenBank/DDBJ databases">
        <authorList>
            <person name="Peeters C."/>
        </authorList>
    </citation>
    <scope>NUCLEOTIDE SEQUENCE [LARGE SCALE GENOMIC DNA]</scope>
    <source>
        <strain evidence="2 3">LMG 32289</strain>
    </source>
</reference>
<keyword evidence="3" id="KW-1185">Reference proteome</keyword>
<protein>
    <recommendedName>
        <fullName evidence="4">Anti-sigma factor</fullName>
    </recommendedName>
</protein>
<dbReference type="Proteomes" id="UP000706525">
    <property type="component" value="Unassembled WGS sequence"/>
</dbReference>
<comment type="caution">
    <text evidence="2">The sequence shown here is derived from an EMBL/GenBank/DDBJ whole genome shotgun (WGS) entry which is preliminary data.</text>
</comment>
<evidence type="ECO:0008006" key="4">
    <source>
        <dbReference type="Google" id="ProtNLM"/>
    </source>
</evidence>
<keyword evidence="1" id="KW-0812">Transmembrane</keyword>
<evidence type="ECO:0000256" key="1">
    <source>
        <dbReference type="SAM" id="Phobius"/>
    </source>
</evidence>
<proteinExistence type="predicted"/>
<evidence type="ECO:0000313" key="2">
    <source>
        <dbReference type="EMBL" id="CAG9171743.1"/>
    </source>
</evidence>
<evidence type="ECO:0000313" key="3">
    <source>
        <dbReference type="Proteomes" id="UP000706525"/>
    </source>
</evidence>
<gene>
    <name evidence="2" type="ORF">LMG32289_02470</name>
</gene>
<dbReference type="RefSeq" id="WP_223988430.1">
    <property type="nucleotide sequence ID" value="NZ_CAJZAG010000004.1"/>
</dbReference>
<keyword evidence="1" id="KW-0472">Membrane</keyword>
<accession>A0ABN7YEG4</accession>
<name>A0ABN7YEG4_9BURK</name>
<organism evidence="2 3">
    <name type="scientific">Cupriavidus pampae</name>
    <dbReference type="NCBI Taxonomy" id="659251"/>
    <lineage>
        <taxon>Bacteria</taxon>
        <taxon>Pseudomonadati</taxon>
        <taxon>Pseudomonadota</taxon>
        <taxon>Betaproteobacteria</taxon>
        <taxon>Burkholderiales</taxon>
        <taxon>Burkholderiaceae</taxon>
        <taxon>Cupriavidus</taxon>
    </lineage>
</organism>
<keyword evidence="1" id="KW-1133">Transmembrane helix</keyword>
<sequence>MTTIDETLLMAYVDGELSPDQHAEVAALVARDPEAAALVALFEASKLDYAAAFAAQPMPPVPDSLVLSIDALVAGHRERQGAKPDAGTTQTHAEATAIDTAASAAAGTNVRNLDAERQKRRGIPVWLAAACMAGAFGAGLVIRGGLPGTGTGPAPTTVAGGASAPGAAGGAVTVASTTFAPWVKAAMEYQQLYTRDSVAYTPDIDAQRLTRFVDDARDKDKLDIVVPDLSKAGLELKQVARLRFRGKALVQLVYLPKSGPPISLCVLAEPKDDQAVTANQVDAMHVVTWRQAKLGYVLVGNTDGLDLESIGKQIAARDYPALSI</sequence>
<feature type="transmembrane region" description="Helical" evidence="1">
    <location>
        <begin position="125"/>
        <end position="146"/>
    </location>
</feature>